<dbReference type="GO" id="GO:0070941">
    <property type="term" value="P:eisosome assembly"/>
    <property type="evidence" value="ECO:0007669"/>
    <property type="project" value="TreeGrafter"/>
</dbReference>
<dbReference type="Proteomes" id="UP001162087">
    <property type="component" value="Chromosome 11"/>
</dbReference>
<dbReference type="EMBL" id="OX365906">
    <property type="protein sequence ID" value="CAI4044845.1"/>
    <property type="molecule type" value="Genomic_DNA"/>
</dbReference>
<reference evidence="1" key="1">
    <citation type="submission" date="2022-10" db="EMBL/GenBank/DDBJ databases">
        <authorList>
            <person name="Byrne P K."/>
        </authorList>
    </citation>
    <scope>NUCLEOTIDE SEQUENCE</scope>
    <source>
        <strain evidence="1">IFO1802</strain>
    </source>
</reference>
<protein>
    <submittedName>
        <fullName evidence="1">Uncharacterized protein</fullName>
    </submittedName>
</protein>
<dbReference type="PANTHER" id="PTHR28298">
    <property type="entry name" value="EISOSOME PROTEIN 1"/>
    <property type="match status" value="1"/>
</dbReference>
<gene>
    <name evidence="1" type="primary">SKDI11G1620</name>
    <name evidence="1" type="ORF">SKDI_11G1620</name>
</gene>
<dbReference type="Pfam" id="PF12757">
    <property type="entry name" value="Eisosome1"/>
    <property type="match status" value="1"/>
</dbReference>
<keyword evidence="2" id="KW-1185">Reference proteome</keyword>
<dbReference type="OrthoDB" id="4070583at2759"/>
<evidence type="ECO:0000313" key="2">
    <source>
        <dbReference type="Proteomes" id="UP001162087"/>
    </source>
</evidence>
<sequence>MSLISSSQTANMGSTQTSSGLTTESKTIKVSTLTKSLHSSQMHRSAPEASRSISDDVQKLKSIYSTYQRRGQPLSKEAIFHAKQKYGILNTPANYKTLGLGDFGSESADLAARLANKKTESLTNDSAGSTIEQKAQKEAYKITFSKIPLTPPEEVPMKVNLGLKGKRDLLTRTAAQKALASSFSSDDSTIAVSNSSGVNKSKSRGFTVGSEFDVGAVNPHHPAGFKSLDLSKVLDGAERRAIGRVNSRLYPQKLNFQNGLQTGKESGLSEANKEVFKKGTLEKVERSAEQFLESQPSIDRQRLNDRQYMYAKSAADAVKDLDPKALEDPNFAAKELQKKMYLKQVSSPVVLHEAQKLANKKLQDIDSSNTYMLLFGNQAYNKLAVKIALEHYSTNQRQKKKIYLGGGLWTTPEEVDTVARNLISPLVNEIDERARRQRDVDKDIERRRRVLDQEYEDWNYMERAKDQNDRQVLLAVASKQEQEKVTNTAERGQNYDLFVLNENSRVQQKERELQTAKQNRENLRIELQEILSKNLSAEKDDLTGWNESCERDLKNTSIEQAQVFKSNANDLRVSEKEYDDLVGERNEIQREIKKLDASIAEHRIVIRRFEEKFSTGGDLTAKQYQNVRDRDYLLDATLNDPVVFSAEKAKEEAELATEEVTFSQLQINQMAANRKIRLHEYERQLRKGKEAAVISGNNTTGKGKLTNDPNVCQGDEMYPSATNEISGHIGEKASPKATIKSRFLSTYNTGKDVDSSASARSVTGVSGVLDEKSEIPNKETVLPGNGARPDNARKAPDEIYENPILAKNDKPLRPAADAGGSITIEQFLFNKKAQKKDLSGTKSATIKSDSVLNQMGSENEDELAHRADRGRRSFSGFSQGSTENDYSNEVTDDQDESDIKVRDSNDSNTSRKESFFKEII</sequence>
<dbReference type="PANTHER" id="PTHR28298:SF1">
    <property type="entry name" value="EISOSOME PROTEIN 1"/>
    <property type="match status" value="1"/>
</dbReference>
<name>A0AA35J2B6_SACK1</name>
<accession>A0AA35J2B6</accession>
<dbReference type="InterPro" id="IPR024527">
    <property type="entry name" value="Eisosome1"/>
</dbReference>
<proteinExistence type="predicted"/>
<organism evidence="1 2">
    <name type="scientific">Saccharomyces kudriavzevii (strain ATCC MYA-4449 / AS 2.2408 / CBS 8840 / NBRC 1802 / NCYC 2889)</name>
    <name type="common">Yeast</name>
    <dbReference type="NCBI Taxonomy" id="226230"/>
    <lineage>
        <taxon>Eukaryota</taxon>
        <taxon>Fungi</taxon>
        <taxon>Dikarya</taxon>
        <taxon>Ascomycota</taxon>
        <taxon>Saccharomycotina</taxon>
        <taxon>Saccharomycetes</taxon>
        <taxon>Saccharomycetales</taxon>
        <taxon>Saccharomycetaceae</taxon>
        <taxon>Saccharomyces</taxon>
    </lineage>
</organism>
<evidence type="ECO:0000313" key="1">
    <source>
        <dbReference type="EMBL" id="CAI4044845.1"/>
    </source>
</evidence>